<dbReference type="SUPFAM" id="SSF69279">
    <property type="entry name" value="Phage tail proteins"/>
    <property type="match status" value="1"/>
</dbReference>
<proteinExistence type="predicted"/>
<dbReference type="Proteomes" id="UP000282892">
    <property type="component" value="Chromosome"/>
</dbReference>
<keyword evidence="3" id="KW-1185">Reference proteome</keyword>
<dbReference type="EMBL" id="CP022572">
    <property type="protein sequence ID" value="AZU61080.1"/>
    <property type="molecule type" value="Genomic_DNA"/>
</dbReference>
<evidence type="ECO:0000313" key="2">
    <source>
        <dbReference type="EMBL" id="AZU61080.1"/>
    </source>
</evidence>
<dbReference type="InterPro" id="IPR056937">
    <property type="entry name" value="YqbQ/XkdQ"/>
</dbReference>
<evidence type="ECO:0000313" key="3">
    <source>
        <dbReference type="Proteomes" id="UP000282892"/>
    </source>
</evidence>
<protein>
    <recommendedName>
        <fullName evidence="1">YqbQ/XkdQ domain-containing protein</fullName>
    </recommendedName>
</protein>
<reference evidence="2 3" key="1">
    <citation type="submission" date="2017-07" db="EMBL/GenBank/DDBJ databases">
        <title>The complete genome sequence of Bacillus mesonae strain H20-5, an efficient strain improving plant abiotic stress resistance.</title>
        <authorList>
            <person name="Kim S.Y."/>
            <person name="Song H."/>
            <person name="Sang M.K."/>
            <person name="Weon H.-Y."/>
            <person name="Song J."/>
        </authorList>
    </citation>
    <scope>NUCLEOTIDE SEQUENCE [LARGE SCALE GENOMIC DNA]</scope>
    <source>
        <strain evidence="2 3">H20-5</strain>
    </source>
</reference>
<dbReference type="KEGG" id="nmk:CHR53_07330"/>
<name>A0A3Q9QXL3_9BACI</name>
<evidence type="ECO:0000259" key="1">
    <source>
        <dbReference type="Pfam" id="PF24032"/>
    </source>
</evidence>
<sequence length="329" mass="36988">MINVRYGKYDITEIVTNVEWSGHSEKPNRQLNVSLKNTLDGETQVIKIEKGGLVEFRNNKVLLFRGIVFATDINELGDMSITAYDENIYLTKSTDNRKFTKMKASEIASRICKDYGLLIGGISDTGYVIPKLIMRDKSLHDILLYALTLTKKQTGKRFFIWNRGGKFYLRAATENPSKYLIERGRNIISASYSETIEDTITQVKVIGGKKDQHVVKLKNATLAKKYGVMQAVEQMDEKATKSQVEQRARTLLKERGVIDDQATVEVLGIDDVITGSAVYVKESMTGIVGGYYVTSDSHTYSNGVHTMTLELSKTYDLPKIEIEKEALGK</sequence>
<dbReference type="Pfam" id="PF24032">
    <property type="entry name" value="YQBQ"/>
    <property type="match status" value="1"/>
</dbReference>
<accession>A0A3Q9QXL3</accession>
<feature type="domain" description="YqbQ/XkdQ" evidence="1">
    <location>
        <begin position="18"/>
        <end position="311"/>
    </location>
</feature>
<dbReference type="RefSeq" id="WP_127485933.1">
    <property type="nucleotide sequence ID" value="NZ_CP022572.1"/>
</dbReference>
<dbReference type="AlphaFoldDB" id="A0A3Q9QXL3"/>
<organism evidence="2 3">
    <name type="scientific">Neobacillus mesonae</name>
    <dbReference type="NCBI Taxonomy" id="1193713"/>
    <lineage>
        <taxon>Bacteria</taxon>
        <taxon>Bacillati</taxon>
        <taxon>Bacillota</taxon>
        <taxon>Bacilli</taxon>
        <taxon>Bacillales</taxon>
        <taxon>Bacillaceae</taxon>
        <taxon>Neobacillus</taxon>
    </lineage>
</organism>
<gene>
    <name evidence="2" type="ORF">CHR53_07330</name>
</gene>
<dbReference type="OrthoDB" id="1698671at2"/>